<organism evidence="1 2">
    <name type="scientific">Paramecium sonneborni</name>
    <dbReference type="NCBI Taxonomy" id="65129"/>
    <lineage>
        <taxon>Eukaryota</taxon>
        <taxon>Sar</taxon>
        <taxon>Alveolata</taxon>
        <taxon>Ciliophora</taxon>
        <taxon>Intramacronucleata</taxon>
        <taxon>Oligohymenophorea</taxon>
        <taxon>Peniculida</taxon>
        <taxon>Parameciidae</taxon>
        <taxon>Paramecium</taxon>
    </lineage>
</organism>
<name>A0A8S1R6P3_9CILI</name>
<protein>
    <submittedName>
        <fullName evidence="1">Uncharacterized protein</fullName>
    </submittedName>
</protein>
<dbReference type="EMBL" id="CAJJDN010000143">
    <property type="protein sequence ID" value="CAD8123127.1"/>
    <property type="molecule type" value="Genomic_DNA"/>
</dbReference>
<gene>
    <name evidence="1" type="ORF">PSON_ATCC_30995.1.T1430003</name>
</gene>
<evidence type="ECO:0000313" key="1">
    <source>
        <dbReference type="EMBL" id="CAD8123127.1"/>
    </source>
</evidence>
<sequence length="139" mass="17091">MLTKISNSQVLVSHGTILKKISLCLETEQTIKYKIMYITVHHLYNQEKENLTKKRILNIQVHLSIDRLKYNYYEIKCLGKYWFENSFYIVFSYKLIIRLLVQQIFDRNMLKFYIKYLIEKILYIQFKTIRKEQTYMNQL</sequence>
<accession>A0A8S1R6P3</accession>
<reference evidence="1" key="1">
    <citation type="submission" date="2021-01" db="EMBL/GenBank/DDBJ databases">
        <authorList>
            <consortium name="Genoscope - CEA"/>
            <person name="William W."/>
        </authorList>
    </citation>
    <scope>NUCLEOTIDE SEQUENCE</scope>
</reference>
<dbReference type="Proteomes" id="UP000692954">
    <property type="component" value="Unassembled WGS sequence"/>
</dbReference>
<evidence type="ECO:0000313" key="2">
    <source>
        <dbReference type="Proteomes" id="UP000692954"/>
    </source>
</evidence>
<comment type="caution">
    <text evidence="1">The sequence shown here is derived from an EMBL/GenBank/DDBJ whole genome shotgun (WGS) entry which is preliminary data.</text>
</comment>
<proteinExistence type="predicted"/>
<keyword evidence="2" id="KW-1185">Reference proteome</keyword>
<dbReference type="AlphaFoldDB" id="A0A8S1R6P3"/>